<dbReference type="SMART" id="SM00086">
    <property type="entry name" value="PAC"/>
    <property type="match status" value="2"/>
</dbReference>
<dbReference type="SMART" id="SM00091">
    <property type="entry name" value="PAS"/>
    <property type="match status" value="2"/>
</dbReference>
<evidence type="ECO:0000313" key="11">
    <source>
        <dbReference type="EMBL" id="TDP63132.1"/>
    </source>
</evidence>
<dbReference type="SUPFAM" id="SSF47384">
    <property type="entry name" value="Homodimeric domain of signal transducing histidine kinase"/>
    <property type="match status" value="1"/>
</dbReference>
<dbReference type="PROSITE" id="PS50109">
    <property type="entry name" value="HIS_KIN"/>
    <property type="match status" value="1"/>
</dbReference>
<dbReference type="Proteomes" id="UP000295361">
    <property type="component" value="Unassembled WGS sequence"/>
</dbReference>
<dbReference type="InParanoid" id="A0A4R6QKG7"/>
<keyword evidence="5" id="KW-0418">Kinase</keyword>
<dbReference type="PRINTS" id="PR00344">
    <property type="entry name" value="BCTRLSENSOR"/>
</dbReference>
<dbReference type="Pfam" id="PF08448">
    <property type="entry name" value="PAS_4"/>
    <property type="match status" value="2"/>
</dbReference>
<organism evidence="11 12">
    <name type="scientific">Roseateles toxinivorans</name>
    <dbReference type="NCBI Taxonomy" id="270368"/>
    <lineage>
        <taxon>Bacteria</taxon>
        <taxon>Pseudomonadati</taxon>
        <taxon>Pseudomonadota</taxon>
        <taxon>Betaproteobacteria</taxon>
        <taxon>Burkholderiales</taxon>
        <taxon>Sphaerotilaceae</taxon>
        <taxon>Roseateles</taxon>
    </lineage>
</organism>
<feature type="transmembrane region" description="Helical" evidence="7">
    <location>
        <begin position="276"/>
        <end position="296"/>
    </location>
</feature>
<dbReference type="SUPFAM" id="SSF55785">
    <property type="entry name" value="PYP-like sensor domain (PAS domain)"/>
    <property type="match status" value="2"/>
</dbReference>
<comment type="caution">
    <text evidence="11">The sequence shown here is derived from an EMBL/GenBank/DDBJ whole genome shotgun (WGS) entry which is preliminary data.</text>
</comment>
<keyword evidence="7" id="KW-0472">Membrane</keyword>
<feature type="domain" description="PAC" evidence="10">
    <location>
        <begin position="527"/>
        <end position="579"/>
    </location>
</feature>
<dbReference type="NCBIfam" id="TIGR00229">
    <property type="entry name" value="sensory_box"/>
    <property type="match status" value="2"/>
</dbReference>
<dbReference type="PANTHER" id="PTHR43711:SF1">
    <property type="entry name" value="HISTIDINE KINASE 1"/>
    <property type="match status" value="1"/>
</dbReference>
<evidence type="ECO:0000256" key="7">
    <source>
        <dbReference type="SAM" id="Phobius"/>
    </source>
</evidence>
<dbReference type="InterPro" id="IPR005467">
    <property type="entry name" value="His_kinase_dom"/>
</dbReference>
<evidence type="ECO:0000259" key="9">
    <source>
        <dbReference type="PROSITE" id="PS50112"/>
    </source>
</evidence>
<dbReference type="InterPro" id="IPR035965">
    <property type="entry name" value="PAS-like_dom_sf"/>
</dbReference>
<dbReference type="FunFam" id="1.10.287.130:FF:000001">
    <property type="entry name" value="Two-component sensor histidine kinase"/>
    <property type="match status" value="1"/>
</dbReference>
<dbReference type="InterPro" id="IPR050736">
    <property type="entry name" value="Sensor_HK_Regulatory"/>
</dbReference>
<dbReference type="InterPro" id="IPR036097">
    <property type="entry name" value="HisK_dim/P_sf"/>
</dbReference>
<dbReference type="SMART" id="SM00388">
    <property type="entry name" value="HisKA"/>
    <property type="match status" value="1"/>
</dbReference>
<protein>
    <recommendedName>
        <fullName evidence="2">histidine kinase</fullName>
        <ecNumber evidence="2">2.7.13.3</ecNumber>
    </recommendedName>
</protein>
<reference evidence="11 12" key="1">
    <citation type="submission" date="2019-03" db="EMBL/GenBank/DDBJ databases">
        <title>Genomic Encyclopedia of Type Strains, Phase IV (KMG-IV): sequencing the most valuable type-strain genomes for metagenomic binning, comparative biology and taxonomic classification.</title>
        <authorList>
            <person name="Goeker M."/>
        </authorList>
    </citation>
    <scope>NUCLEOTIDE SEQUENCE [LARGE SCALE GENOMIC DNA]</scope>
    <source>
        <strain evidence="11 12">DSM 16998</strain>
    </source>
</reference>
<feature type="domain" description="PAC" evidence="10">
    <location>
        <begin position="401"/>
        <end position="453"/>
    </location>
</feature>
<dbReference type="EC" id="2.7.13.3" evidence="2"/>
<dbReference type="Pfam" id="PF00512">
    <property type="entry name" value="HisKA"/>
    <property type="match status" value="1"/>
</dbReference>
<dbReference type="InterPro" id="IPR036890">
    <property type="entry name" value="HATPase_C_sf"/>
</dbReference>
<gene>
    <name evidence="11" type="ORF">DES47_105132</name>
</gene>
<dbReference type="InterPro" id="IPR000700">
    <property type="entry name" value="PAS-assoc_C"/>
</dbReference>
<evidence type="ECO:0000313" key="12">
    <source>
        <dbReference type="Proteomes" id="UP000295361"/>
    </source>
</evidence>
<evidence type="ECO:0000256" key="4">
    <source>
        <dbReference type="ARBA" id="ARBA00022679"/>
    </source>
</evidence>
<dbReference type="PROSITE" id="PS50113">
    <property type="entry name" value="PAC"/>
    <property type="match status" value="2"/>
</dbReference>
<sequence length="817" mass="89445">MRAGVLLALLVLLAALGFALYALRSAEQHELQVTQLYARVLQEHADQSLQTSALMLRSLVPAAAQAREPAEALSPVLSQALPLLPMVRSLSVLDASGRVLASSAPANVAAQLDLGQLRRGAASAQHWVGSLAPGQDLADLDRRQRQAYGGTQRLLPQVHALPDTPLGPRYLVAVLDPDYFARHYEQHFGSGPRSAALLGRDGSLIGAKAGAVLPSGAALIDRAVFRHFLPSKEQGSFSGPGLDGHEVLASFRSTRQFQGLILVEYRRSAIWSELRGTLACTLAAALAGWLVIALLARSAWRRLRRHEQAEESLLQARLLGADEERNQRLLIDSVQELMFRTDTEGRLQFVNRQWFVDEITLRPVLGQPFADFVDPGDVAIARALFRPPRSGDPPAGGLRGPPTQLRLRGTEGSHRVLEVSVTPVESAERRLIGFAGFAIDVTERELARRQLLEQLEFTARLIEVCPFPIFAKDRAGRYLMVNRAWCDMVGWPVEHVLGKTLPELRPMGDFTITLAKDEQLMREGGTLSYEERVPFPNGTWHDLMVRKTSYANANGEALGVIGSMVDITDFREVERRTREARDAAERSSAAKGEFLANVSHELRTPLQTILGFSQVGLSRAREQPVLARMFSDIQSAGHRMLHVVNNLLDLSRLETSVGSFKLVPGDVRPLLAEVVQELAQLAASRGLSLRLELSDWPCMALLDAFRLQQVFRNILANALRYAPAHSEIELRCFNEPATGGCCVEVRDHGPGIPPDEFESIFAPFVQSSLNQTGAGGTGLGLAISRKIIHVHSGTIRAHNHPDGGAVFEVHLPPLASG</sequence>
<feature type="domain" description="PAS" evidence="9">
    <location>
        <begin position="454"/>
        <end position="501"/>
    </location>
</feature>
<dbReference type="CDD" id="cd00082">
    <property type="entry name" value="HisKA"/>
    <property type="match status" value="1"/>
</dbReference>
<comment type="catalytic activity">
    <reaction evidence="1">
        <text>ATP + protein L-histidine = ADP + protein N-phospho-L-histidine.</text>
        <dbReference type="EC" id="2.7.13.3"/>
    </reaction>
</comment>
<keyword evidence="7" id="KW-1133">Transmembrane helix</keyword>
<evidence type="ECO:0000256" key="5">
    <source>
        <dbReference type="ARBA" id="ARBA00022777"/>
    </source>
</evidence>
<evidence type="ECO:0000259" key="10">
    <source>
        <dbReference type="PROSITE" id="PS50113"/>
    </source>
</evidence>
<dbReference type="InterPro" id="IPR013656">
    <property type="entry name" value="PAS_4"/>
</dbReference>
<name>A0A4R6QKG7_9BURK</name>
<dbReference type="Gene3D" id="1.10.287.130">
    <property type="match status" value="1"/>
</dbReference>
<dbReference type="InterPro" id="IPR001610">
    <property type="entry name" value="PAC"/>
</dbReference>
<dbReference type="PANTHER" id="PTHR43711">
    <property type="entry name" value="TWO-COMPONENT HISTIDINE KINASE"/>
    <property type="match status" value="1"/>
</dbReference>
<dbReference type="SMART" id="SM00387">
    <property type="entry name" value="HATPase_c"/>
    <property type="match status" value="1"/>
</dbReference>
<dbReference type="Gene3D" id="3.30.565.10">
    <property type="entry name" value="Histidine kinase-like ATPase, C-terminal domain"/>
    <property type="match status" value="1"/>
</dbReference>
<proteinExistence type="predicted"/>
<keyword evidence="3" id="KW-0597">Phosphoprotein</keyword>
<dbReference type="CDD" id="cd00075">
    <property type="entry name" value="HATPase"/>
    <property type="match status" value="1"/>
</dbReference>
<dbReference type="GO" id="GO:0000155">
    <property type="term" value="F:phosphorelay sensor kinase activity"/>
    <property type="evidence" value="ECO:0007669"/>
    <property type="project" value="InterPro"/>
</dbReference>
<dbReference type="PROSITE" id="PS50112">
    <property type="entry name" value="PAS"/>
    <property type="match status" value="1"/>
</dbReference>
<evidence type="ECO:0000256" key="6">
    <source>
        <dbReference type="ARBA" id="ARBA00023012"/>
    </source>
</evidence>
<dbReference type="EMBL" id="SNXS01000005">
    <property type="protein sequence ID" value="TDP63132.1"/>
    <property type="molecule type" value="Genomic_DNA"/>
</dbReference>
<dbReference type="InterPro" id="IPR003594">
    <property type="entry name" value="HATPase_dom"/>
</dbReference>
<evidence type="ECO:0000256" key="1">
    <source>
        <dbReference type="ARBA" id="ARBA00000085"/>
    </source>
</evidence>
<dbReference type="InterPro" id="IPR000014">
    <property type="entry name" value="PAS"/>
</dbReference>
<dbReference type="InterPro" id="IPR003661">
    <property type="entry name" value="HisK_dim/P_dom"/>
</dbReference>
<dbReference type="SUPFAM" id="SSF55874">
    <property type="entry name" value="ATPase domain of HSP90 chaperone/DNA topoisomerase II/histidine kinase"/>
    <property type="match status" value="1"/>
</dbReference>
<accession>A0A4R6QKG7</accession>
<dbReference type="Gene3D" id="3.30.450.20">
    <property type="entry name" value="PAS domain"/>
    <property type="match status" value="3"/>
</dbReference>
<dbReference type="CDD" id="cd00130">
    <property type="entry name" value="PAS"/>
    <property type="match status" value="2"/>
</dbReference>
<feature type="domain" description="Histidine kinase" evidence="8">
    <location>
        <begin position="597"/>
        <end position="815"/>
    </location>
</feature>
<evidence type="ECO:0000256" key="2">
    <source>
        <dbReference type="ARBA" id="ARBA00012438"/>
    </source>
</evidence>
<dbReference type="InterPro" id="IPR004358">
    <property type="entry name" value="Sig_transdc_His_kin-like_C"/>
</dbReference>
<keyword evidence="6" id="KW-0902">Two-component regulatory system</keyword>
<dbReference type="Pfam" id="PF02518">
    <property type="entry name" value="HATPase_c"/>
    <property type="match status" value="1"/>
</dbReference>
<keyword evidence="12" id="KW-1185">Reference proteome</keyword>
<evidence type="ECO:0000256" key="3">
    <source>
        <dbReference type="ARBA" id="ARBA00022553"/>
    </source>
</evidence>
<keyword evidence="4" id="KW-0808">Transferase</keyword>
<evidence type="ECO:0000259" key="8">
    <source>
        <dbReference type="PROSITE" id="PS50109"/>
    </source>
</evidence>
<dbReference type="AlphaFoldDB" id="A0A4R6QKG7"/>
<keyword evidence="7" id="KW-0812">Transmembrane</keyword>